<dbReference type="Proteomes" id="UP001177260">
    <property type="component" value="Unassembled WGS sequence"/>
</dbReference>
<evidence type="ECO:0000313" key="2">
    <source>
        <dbReference type="Proteomes" id="UP001177260"/>
    </source>
</evidence>
<accession>A0ACC3ARI4</accession>
<protein>
    <submittedName>
        <fullName evidence="1">Ph-response sensor protein</fullName>
    </submittedName>
</protein>
<dbReference type="EMBL" id="JAOPJF010000092">
    <property type="protein sequence ID" value="KAK1140046.1"/>
    <property type="molecule type" value="Genomic_DNA"/>
</dbReference>
<proteinExistence type="predicted"/>
<name>A0ACC3ARI4_9EURO</name>
<gene>
    <name evidence="1" type="primary">RIM8_3</name>
    <name evidence="1" type="ORF">N8T08_010956</name>
</gene>
<keyword evidence="2" id="KW-1185">Reference proteome</keyword>
<comment type="caution">
    <text evidence="1">The sequence shown here is derived from an EMBL/GenBank/DDBJ whole genome shotgun (WGS) entry which is preliminary data.</text>
</comment>
<reference evidence="1 2" key="1">
    <citation type="journal article" date="2023" name="ACS Omega">
        <title>Identification of the Neoaspergillic Acid Biosynthesis Gene Cluster by Establishing an In Vitro CRISPR-Ribonucleoprotein Genetic System in Aspergillus melleus.</title>
        <authorList>
            <person name="Yuan B."/>
            <person name="Grau M.F."/>
            <person name="Murata R.M."/>
            <person name="Torok T."/>
            <person name="Venkateswaran K."/>
            <person name="Stajich J.E."/>
            <person name="Wang C.C.C."/>
        </authorList>
    </citation>
    <scope>NUCLEOTIDE SEQUENCE [LARGE SCALE GENOMIC DNA]</scope>
    <source>
        <strain evidence="1 2">IMV 1140</strain>
    </source>
</reference>
<evidence type="ECO:0000313" key="1">
    <source>
        <dbReference type="EMBL" id="KAK1140046.1"/>
    </source>
</evidence>
<organism evidence="1 2">
    <name type="scientific">Aspergillus melleus</name>
    <dbReference type="NCBI Taxonomy" id="138277"/>
    <lineage>
        <taxon>Eukaryota</taxon>
        <taxon>Fungi</taxon>
        <taxon>Dikarya</taxon>
        <taxon>Ascomycota</taxon>
        <taxon>Pezizomycotina</taxon>
        <taxon>Eurotiomycetes</taxon>
        <taxon>Eurotiomycetidae</taxon>
        <taxon>Eurotiales</taxon>
        <taxon>Aspergillaceae</taxon>
        <taxon>Aspergillus</taxon>
        <taxon>Aspergillus subgen. Circumdati</taxon>
    </lineage>
</organism>
<sequence>MATLTLYNELQSQRADILKHLGQMHQDVEALEKGLIPTHELQNIGFRPKQVGLLEDEVDFSPCFFKPLAASIVDEYPLADNGMASMAAEHFTPQEDCILEVTRGMFDQVQGLVLEPREGLYPDLNKYPWGLEHFASLQRVHADRDRRDPRDDMELEQTSGSWYWESGEEYGSPDYPHIVVCMFHDLDGTDQALAIGELQAIIKVLQFRYKRQDYIFHAIMPVLLLSYLGPKHGRILQAHYDGENENIVVQYSPLMNFGVEPQGEEAAPVPLFARYE</sequence>